<dbReference type="SMART" id="SM00700">
    <property type="entry name" value="JHBP"/>
    <property type="match status" value="1"/>
</dbReference>
<comment type="caution">
    <text evidence="5">The sequence shown here is derived from an EMBL/GenBank/DDBJ whole genome shotgun (WGS) entry which is preliminary data.</text>
</comment>
<dbReference type="FunFam" id="3.15.10.30:FF:000001">
    <property type="entry name" value="Takeout-like protein 1"/>
    <property type="match status" value="1"/>
</dbReference>
<evidence type="ECO:0000256" key="2">
    <source>
        <dbReference type="ARBA" id="ARBA00023108"/>
    </source>
</evidence>
<feature type="chain" id="PRO_5043707302" evidence="4">
    <location>
        <begin position="18"/>
        <end position="248"/>
    </location>
</feature>
<keyword evidence="6" id="KW-1185">Reference proteome</keyword>
<accession>A0AAV1JHN9</accession>
<dbReference type="InterPro" id="IPR010562">
    <property type="entry name" value="Haemolymph_juvenile_hormone-bd"/>
</dbReference>
<evidence type="ECO:0000313" key="6">
    <source>
        <dbReference type="Proteomes" id="UP001497472"/>
    </source>
</evidence>
<comment type="similarity">
    <text evidence="3">Belongs to the TO family.</text>
</comment>
<dbReference type="EMBL" id="CAVLEF010000010">
    <property type="protein sequence ID" value="CAK1548674.1"/>
    <property type="molecule type" value="Genomic_DNA"/>
</dbReference>
<dbReference type="InterPro" id="IPR038606">
    <property type="entry name" value="To_sf"/>
</dbReference>
<dbReference type="Pfam" id="PF06585">
    <property type="entry name" value="JHBP"/>
    <property type="match status" value="1"/>
</dbReference>
<dbReference type="PANTHER" id="PTHR11008">
    <property type="entry name" value="PROTEIN TAKEOUT-LIKE PROTEIN"/>
    <property type="match status" value="1"/>
</dbReference>
<dbReference type="GO" id="GO:0007623">
    <property type="term" value="P:circadian rhythm"/>
    <property type="evidence" value="ECO:0007669"/>
    <property type="project" value="UniProtKB-ARBA"/>
</dbReference>
<feature type="signal peptide" evidence="4">
    <location>
        <begin position="1"/>
        <end position="17"/>
    </location>
</feature>
<gene>
    <name evidence="5" type="ORF">LNINA_LOCUS8039</name>
</gene>
<dbReference type="AlphaFoldDB" id="A0AAV1JHN9"/>
<dbReference type="GO" id="GO:0005615">
    <property type="term" value="C:extracellular space"/>
    <property type="evidence" value="ECO:0007669"/>
    <property type="project" value="TreeGrafter"/>
</dbReference>
<sequence length="248" mass="27539">MWSSIVLLLTLSSGVLCHEKSFINFGGFICPREEKALGKCLRDALNTFIPKLATGLPKYDIPSCEPLLVRSLSVKQTSGPISVSSSFSNVYVRGPSTMRVKNVDIHTKKHEIVAQLHIPELRMKGQYNIKGNFLMIPVEGNGDFTSKYRDINATVTITLGRLKKENASDAVTCEKLHVKFDVGQVSVDLEHLFGDDKELGDMINKFLSENWQSLSGELQVPIEEALRDFLKPLADHAFAALSADDILF</sequence>
<keyword evidence="1 4" id="KW-0732">Signal</keyword>
<protein>
    <submittedName>
        <fullName evidence="5">Uncharacterized protein</fullName>
    </submittedName>
</protein>
<keyword evidence="2" id="KW-0090">Biological rhythms</keyword>
<reference evidence="5 6" key="1">
    <citation type="submission" date="2023-11" db="EMBL/GenBank/DDBJ databases">
        <authorList>
            <person name="Okamura Y."/>
        </authorList>
    </citation>
    <scope>NUCLEOTIDE SEQUENCE [LARGE SCALE GENOMIC DNA]</scope>
</reference>
<name>A0AAV1JHN9_9NEOP</name>
<dbReference type="PANTHER" id="PTHR11008:SF33">
    <property type="entry name" value="PROTEIN TAKEOUT"/>
    <property type="match status" value="1"/>
</dbReference>
<dbReference type="Proteomes" id="UP001497472">
    <property type="component" value="Unassembled WGS sequence"/>
</dbReference>
<evidence type="ECO:0000256" key="1">
    <source>
        <dbReference type="ARBA" id="ARBA00022729"/>
    </source>
</evidence>
<organism evidence="5 6">
    <name type="scientific">Leptosia nina</name>
    <dbReference type="NCBI Taxonomy" id="320188"/>
    <lineage>
        <taxon>Eukaryota</taxon>
        <taxon>Metazoa</taxon>
        <taxon>Ecdysozoa</taxon>
        <taxon>Arthropoda</taxon>
        <taxon>Hexapoda</taxon>
        <taxon>Insecta</taxon>
        <taxon>Pterygota</taxon>
        <taxon>Neoptera</taxon>
        <taxon>Endopterygota</taxon>
        <taxon>Lepidoptera</taxon>
        <taxon>Glossata</taxon>
        <taxon>Ditrysia</taxon>
        <taxon>Papilionoidea</taxon>
        <taxon>Pieridae</taxon>
        <taxon>Pierinae</taxon>
        <taxon>Leptosia</taxon>
    </lineage>
</organism>
<proteinExistence type="inferred from homology"/>
<evidence type="ECO:0000256" key="3">
    <source>
        <dbReference type="ARBA" id="ARBA00060902"/>
    </source>
</evidence>
<dbReference type="Gene3D" id="3.15.10.30">
    <property type="entry name" value="Haemolymph juvenile hormone binding protein"/>
    <property type="match status" value="1"/>
</dbReference>
<evidence type="ECO:0000313" key="5">
    <source>
        <dbReference type="EMBL" id="CAK1548674.1"/>
    </source>
</evidence>
<evidence type="ECO:0000256" key="4">
    <source>
        <dbReference type="SAM" id="SignalP"/>
    </source>
</evidence>